<protein>
    <submittedName>
        <fullName evidence="1">Uncharacterized protein</fullName>
    </submittedName>
</protein>
<sequence length="120" mass="13416">MTKFMIGVVLWSDAAEQKAVFWCEDHGDLAYYDASRDEGKGKSAFCAGDMVEFDLSLERQVRRAHNASLIRPKVCHGLQDHLRANAKRQRAKNAAQERGGEVIAFSRKTANGSRMGSVMR</sequence>
<dbReference type="EMBL" id="JBFNXX010000002">
    <property type="protein sequence ID" value="MEW9918662.1"/>
    <property type="molecule type" value="Genomic_DNA"/>
</dbReference>
<keyword evidence="2" id="KW-1185">Reference proteome</keyword>
<evidence type="ECO:0000313" key="1">
    <source>
        <dbReference type="EMBL" id="MEW9918662.1"/>
    </source>
</evidence>
<evidence type="ECO:0000313" key="2">
    <source>
        <dbReference type="Proteomes" id="UP001556098"/>
    </source>
</evidence>
<gene>
    <name evidence="1" type="ORF">AB2B41_03550</name>
</gene>
<comment type="caution">
    <text evidence="1">The sequence shown here is derived from an EMBL/GenBank/DDBJ whole genome shotgun (WGS) entry which is preliminary data.</text>
</comment>
<reference evidence="1 2" key="1">
    <citation type="submission" date="2024-07" db="EMBL/GenBank/DDBJ databases">
        <title>Marimonas sp.nov., isolated from tidal-flat sediment.</title>
        <authorList>
            <person name="Jayan J.N."/>
            <person name="Lee S.S."/>
        </authorList>
    </citation>
    <scope>NUCLEOTIDE SEQUENCE [LARGE SCALE GENOMIC DNA]</scope>
    <source>
        <strain evidence="1 2">MJW-29</strain>
    </source>
</reference>
<dbReference type="RefSeq" id="WP_367876365.1">
    <property type="nucleotide sequence ID" value="NZ_JBFNXX010000002.1"/>
</dbReference>
<dbReference type="Proteomes" id="UP001556098">
    <property type="component" value="Unassembled WGS sequence"/>
</dbReference>
<organism evidence="1 2">
    <name type="scientific">Sulfitobacter sediminis</name>
    <dbReference type="NCBI Taxonomy" id="3234186"/>
    <lineage>
        <taxon>Bacteria</taxon>
        <taxon>Pseudomonadati</taxon>
        <taxon>Pseudomonadota</taxon>
        <taxon>Alphaproteobacteria</taxon>
        <taxon>Rhodobacterales</taxon>
        <taxon>Roseobacteraceae</taxon>
        <taxon>Sulfitobacter</taxon>
    </lineage>
</organism>
<name>A0ABV3RJ52_9RHOB</name>
<accession>A0ABV3RJ52</accession>
<proteinExistence type="predicted"/>